<dbReference type="EMBL" id="QCZG01000011">
    <property type="protein sequence ID" value="PWA12154.1"/>
    <property type="molecule type" value="Genomic_DNA"/>
</dbReference>
<dbReference type="InterPro" id="IPR002560">
    <property type="entry name" value="Transposase_DDE"/>
</dbReference>
<organism evidence="2 3">
    <name type="scientific">Pueribacillus theae</name>
    <dbReference type="NCBI Taxonomy" id="2171751"/>
    <lineage>
        <taxon>Bacteria</taxon>
        <taxon>Bacillati</taxon>
        <taxon>Bacillota</taxon>
        <taxon>Bacilli</taxon>
        <taxon>Bacillales</taxon>
        <taxon>Bacillaceae</taxon>
        <taxon>Pueribacillus</taxon>
    </lineage>
</organism>
<protein>
    <recommendedName>
        <fullName evidence="1">Transposase IS204/IS1001/IS1096/IS1165 DDE domain-containing protein</fullName>
    </recommendedName>
</protein>
<feature type="domain" description="Transposase IS204/IS1001/IS1096/IS1165 DDE" evidence="1">
    <location>
        <begin position="14"/>
        <end position="54"/>
    </location>
</feature>
<dbReference type="Proteomes" id="UP000245998">
    <property type="component" value="Unassembled WGS sequence"/>
</dbReference>
<sequence length="56" mass="6548">MTRVLLLKPLILSGVMMDLTKAYHAFIRTVYPKNAIRIADRFHVNHYVTEAFQKNT</sequence>
<proteinExistence type="predicted"/>
<keyword evidence="3" id="KW-1185">Reference proteome</keyword>
<comment type="caution">
    <text evidence="2">The sequence shown here is derived from an EMBL/GenBank/DDBJ whole genome shotgun (WGS) entry which is preliminary data.</text>
</comment>
<dbReference type="Pfam" id="PF01610">
    <property type="entry name" value="DDE_Tnp_ISL3"/>
    <property type="match status" value="1"/>
</dbReference>
<dbReference type="OrthoDB" id="6197054at2"/>
<reference evidence="2 3" key="1">
    <citation type="submission" date="2018-04" db="EMBL/GenBank/DDBJ databases">
        <title>Camelliibacillus theae gen. nov., sp. nov., isolated from Pu'er tea.</title>
        <authorList>
            <person name="Niu L."/>
        </authorList>
    </citation>
    <scope>NUCLEOTIDE SEQUENCE [LARGE SCALE GENOMIC DNA]</scope>
    <source>
        <strain evidence="2 3">T8</strain>
    </source>
</reference>
<evidence type="ECO:0000313" key="3">
    <source>
        <dbReference type="Proteomes" id="UP000245998"/>
    </source>
</evidence>
<gene>
    <name evidence="2" type="ORF">DCC39_06885</name>
</gene>
<name>A0A2U1K4N8_9BACI</name>
<dbReference type="AlphaFoldDB" id="A0A2U1K4N8"/>
<evidence type="ECO:0000313" key="2">
    <source>
        <dbReference type="EMBL" id="PWA12154.1"/>
    </source>
</evidence>
<accession>A0A2U1K4N8</accession>
<evidence type="ECO:0000259" key="1">
    <source>
        <dbReference type="Pfam" id="PF01610"/>
    </source>
</evidence>